<dbReference type="AlphaFoldDB" id="A0A6A8KK80"/>
<sequence length="106" mass="12068">MNSNHDLDRCDYDTAAITDYDPRFEASKKSALFLHILGIVASIIGTCWMFYFGTGDPTQMTYFLGFPLWFSGATIIYTIMTIIGIVHICKWDEFPLTARANRKGEK</sequence>
<feature type="transmembrane region" description="Helical" evidence="1">
    <location>
        <begin position="32"/>
        <end position="54"/>
    </location>
</feature>
<proteinExistence type="predicted"/>
<evidence type="ECO:0000256" key="1">
    <source>
        <dbReference type="SAM" id="Phobius"/>
    </source>
</evidence>
<dbReference type="RefSeq" id="WP_002566166.1">
    <property type="nucleotide sequence ID" value="NZ_WKPZ01000015.1"/>
</dbReference>
<organism evidence="2 3">
    <name type="scientific">Faecalibacterium prausnitzii</name>
    <dbReference type="NCBI Taxonomy" id="853"/>
    <lineage>
        <taxon>Bacteria</taxon>
        <taxon>Bacillati</taxon>
        <taxon>Bacillota</taxon>
        <taxon>Clostridia</taxon>
        <taxon>Eubacteriales</taxon>
        <taxon>Oscillospiraceae</taxon>
        <taxon>Faecalibacterium</taxon>
    </lineage>
</organism>
<keyword evidence="1" id="KW-0472">Membrane</keyword>
<dbReference type="EMBL" id="WKQE01000015">
    <property type="protein sequence ID" value="MSC81258.1"/>
    <property type="molecule type" value="Genomic_DNA"/>
</dbReference>
<keyword evidence="1" id="KW-1133">Transmembrane helix</keyword>
<comment type="caution">
    <text evidence="2">The sequence shown here is derived from an EMBL/GenBank/DDBJ whole genome shotgun (WGS) entry which is preliminary data.</text>
</comment>
<dbReference type="InterPro" id="IPR010398">
    <property type="entry name" value="DUF997"/>
</dbReference>
<dbReference type="Pfam" id="PF06196">
    <property type="entry name" value="DUF997"/>
    <property type="match status" value="1"/>
</dbReference>
<reference evidence="2 3" key="1">
    <citation type="journal article" date="2019" name="Nat. Med.">
        <title>A library of human gut bacterial isolates paired with longitudinal multiomics data enables mechanistic microbiome research.</title>
        <authorList>
            <person name="Poyet M."/>
            <person name="Groussin M."/>
            <person name="Gibbons S.M."/>
            <person name="Avila-Pacheco J."/>
            <person name="Jiang X."/>
            <person name="Kearney S.M."/>
            <person name="Perrotta A.R."/>
            <person name="Berdy B."/>
            <person name="Zhao S."/>
            <person name="Lieberman T.D."/>
            <person name="Swanson P.K."/>
            <person name="Smith M."/>
            <person name="Roesemann S."/>
            <person name="Alexander J.E."/>
            <person name="Rich S.A."/>
            <person name="Livny J."/>
            <person name="Vlamakis H."/>
            <person name="Clish C."/>
            <person name="Bullock K."/>
            <person name="Deik A."/>
            <person name="Scott J."/>
            <person name="Pierce K.A."/>
            <person name="Xavier R.J."/>
            <person name="Alm E.J."/>
        </authorList>
    </citation>
    <scope>NUCLEOTIDE SEQUENCE [LARGE SCALE GENOMIC DNA]</scope>
    <source>
        <strain evidence="2 3">BIOML-B9</strain>
    </source>
</reference>
<keyword evidence="1" id="KW-0812">Transmembrane</keyword>
<feature type="transmembrane region" description="Helical" evidence="1">
    <location>
        <begin position="66"/>
        <end position="89"/>
    </location>
</feature>
<name>A0A6A8KK80_9FIRM</name>
<dbReference type="Proteomes" id="UP000477010">
    <property type="component" value="Unassembled WGS sequence"/>
</dbReference>
<evidence type="ECO:0000313" key="2">
    <source>
        <dbReference type="EMBL" id="MSC81258.1"/>
    </source>
</evidence>
<accession>A0A6A8KK80</accession>
<gene>
    <name evidence="2" type="ORF">GKD85_10600</name>
</gene>
<evidence type="ECO:0000313" key="3">
    <source>
        <dbReference type="Proteomes" id="UP000477010"/>
    </source>
</evidence>
<protein>
    <submittedName>
        <fullName evidence="2">DUF997 family protein</fullName>
    </submittedName>
</protein>